<dbReference type="PANTHER" id="PTHR43537:SF5">
    <property type="entry name" value="UXU OPERON TRANSCRIPTIONAL REGULATOR"/>
    <property type="match status" value="1"/>
</dbReference>
<dbReference type="PANTHER" id="PTHR43537">
    <property type="entry name" value="TRANSCRIPTIONAL REGULATOR, GNTR FAMILY"/>
    <property type="match status" value="1"/>
</dbReference>
<dbReference type="InterPro" id="IPR036388">
    <property type="entry name" value="WH-like_DNA-bd_sf"/>
</dbReference>
<dbReference type="InterPro" id="IPR011711">
    <property type="entry name" value="GntR_C"/>
</dbReference>
<dbReference type="PROSITE" id="PS50949">
    <property type="entry name" value="HTH_GNTR"/>
    <property type="match status" value="1"/>
</dbReference>
<evidence type="ECO:0000313" key="5">
    <source>
        <dbReference type="EMBL" id="PTX49015.1"/>
    </source>
</evidence>
<dbReference type="AlphaFoldDB" id="A0A2T6AYY1"/>
<proteinExistence type="predicted"/>
<dbReference type="NCBIfam" id="NF003011">
    <property type="entry name" value="PRK03837.1"/>
    <property type="match status" value="1"/>
</dbReference>
<dbReference type="Gene3D" id="1.20.120.530">
    <property type="entry name" value="GntR ligand-binding domain-like"/>
    <property type="match status" value="1"/>
</dbReference>
<reference evidence="5 6" key="1">
    <citation type="submission" date="2018-04" db="EMBL/GenBank/DDBJ databases">
        <title>Genomic Encyclopedia of Archaeal and Bacterial Type Strains, Phase II (KMG-II): from individual species to whole genera.</title>
        <authorList>
            <person name="Goeker M."/>
        </authorList>
    </citation>
    <scope>NUCLEOTIDE SEQUENCE [LARGE SCALE GENOMIC DNA]</scope>
    <source>
        <strain evidence="5 6">DSM 21823</strain>
    </source>
</reference>
<keyword evidence="6" id="KW-1185">Reference proteome</keyword>
<dbReference type="SMART" id="SM00895">
    <property type="entry name" value="FCD"/>
    <property type="match status" value="1"/>
</dbReference>
<dbReference type="SUPFAM" id="SSF48008">
    <property type="entry name" value="GntR ligand-binding domain-like"/>
    <property type="match status" value="1"/>
</dbReference>
<dbReference type="GO" id="GO:0003700">
    <property type="term" value="F:DNA-binding transcription factor activity"/>
    <property type="evidence" value="ECO:0007669"/>
    <property type="project" value="InterPro"/>
</dbReference>
<dbReference type="GO" id="GO:0003677">
    <property type="term" value="F:DNA binding"/>
    <property type="evidence" value="ECO:0007669"/>
    <property type="project" value="UniProtKB-KW"/>
</dbReference>
<dbReference type="OrthoDB" id="9028214at2"/>
<evidence type="ECO:0000259" key="4">
    <source>
        <dbReference type="PROSITE" id="PS50949"/>
    </source>
</evidence>
<dbReference type="InterPro" id="IPR000524">
    <property type="entry name" value="Tscrpt_reg_HTH_GntR"/>
</dbReference>
<dbReference type="Proteomes" id="UP000244224">
    <property type="component" value="Unassembled WGS sequence"/>
</dbReference>
<evidence type="ECO:0000313" key="6">
    <source>
        <dbReference type="Proteomes" id="UP000244224"/>
    </source>
</evidence>
<dbReference type="SUPFAM" id="SSF46785">
    <property type="entry name" value="Winged helix' DNA-binding domain"/>
    <property type="match status" value="1"/>
</dbReference>
<dbReference type="InterPro" id="IPR008920">
    <property type="entry name" value="TF_FadR/GntR_C"/>
</dbReference>
<gene>
    <name evidence="5" type="ORF">C8N34_108123</name>
</gene>
<dbReference type="Gene3D" id="1.10.10.10">
    <property type="entry name" value="Winged helix-like DNA-binding domain superfamily/Winged helix DNA-binding domain"/>
    <property type="match status" value="1"/>
</dbReference>
<dbReference type="RefSeq" id="WP_108129293.1">
    <property type="nucleotide sequence ID" value="NZ_QBKP01000008.1"/>
</dbReference>
<sequence>MPPTSDTPRTAAPAGEDKIVRRKLSDEVFDRLRAMITSGDLRPGDPMPSERDLMQRFGVGRPAVREALQSMQTMGLITISHGGRSRVNALSPDSVLDRVDEVAQILLSSAPDQLENLKEARRMFEMGMVRLAALRATEQDLFDLRRILDDQRGHLDDPRQFIEADLRFHARIAETTRNPIMAAVSASMLRWLLRYYTALLHWSGNEHKTLAEHEEILTLIGQKDPEGAVNAMRRHLDRSSEMYRYES</sequence>
<dbReference type="Pfam" id="PF07729">
    <property type="entry name" value="FCD"/>
    <property type="match status" value="1"/>
</dbReference>
<dbReference type="SMART" id="SM00345">
    <property type="entry name" value="HTH_GNTR"/>
    <property type="match status" value="1"/>
</dbReference>
<comment type="caution">
    <text evidence="5">The sequence shown here is derived from an EMBL/GenBank/DDBJ whole genome shotgun (WGS) entry which is preliminary data.</text>
</comment>
<keyword evidence="2" id="KW-0238">DNA-binding</keyword>
<dbReference type="Pfam" id="PF00392">
    <property type="entry name" value="GntR"/>
    <property type="match status" value="1"/>
</dbReference>
<feature type="domain" description="HTH gntR-type" evidence="4">
    <location>
        <begin position="22"/>
        <end position="90"/>
    </location>
</feature>
<dbReference type="EMBL" id="QBKP01000008">
    <property type="protein sequence ID" value="PTX49015.1"/>
    <property type="molecule type" value="Genomic_DNA"/>
</dbReference>
<protein>
    <submittedName>
        <fullName evidence="5">GntR family transcriptional regulator</fullName>
    </submittedName>
</protein>
<accession>A0A2T6AYY1</accession>
<dbReference type="InterPro" id="IPR036390">
    <property type="entry name" value="WH_DNA-bd_sf"/>
</dbReference>
<dbReference type="CDD" id="cd07377">
    <property type="entry name" value="WHTH_GntR"/>
    <property type="match status" value="1"/>
</dbReference>
<keyword evidence="3" id="KW-0804">Transcription</keyword>
<evidence type="ECO:0000256" key="3">
    <source>
        <dbReference type="ARBA" id="ARBA00023163"/>
    </source>
</evidence>
<name>A0A2T6AYY1_9RHOB</name>
<organism evidence="5 6">
    <name type="scientific">Gemmobacter caeni</name>
    <dbReference type="NCBI Taxonomy" id="589035"/>
    <lineage>
        <taxon>Bacteria</taxon>
        <taxon>Pseudomonadati</taxon>
        <taxon>Pseudomonadota</taxon>
        <taxon>Alphaproteobacteria</taxon>
        <taxon>Rhodobacterales</taxon>
        <taxon>Paracoccaceae</taxon>
        <taxon>Gemmobacter</taxon>
    </lineage>
</organism>
<keyword evidence="1" id="KW-0805">Transcription regulation</keyword>
<dbReference type="PRINTS" id="PR00035">
    <property type="entry name" value="HTHGNTR"/>
</dbReference>
<evidence type="ECO:0000256" key="1">
    <source>
        <dbReference type="ARBA" id="ARBA00023015"/>
    </source>
</evidence>
<evidence type="ECO:0000256" key="2">
    <source>
        <dbReference type="ARBA" id="ARBA00023125"/>
    </source>
</evidence>